<comment type="caution">
    <text evidence="1">The sequence shown here is derived from an EMBL/GenBank/DDBJ whole genome shotgun (WGS) entry which is preliminary data.</text>
</comment>
<dbReference type="Proteomes" id="UP000563094">
    <property type="component" value="Unassembled WGS sequence"/>
</dbReference>
<proteinExistence type="predicted"/>
<protein>
    <submittedName>
        <fullName evidence="1">Uncharacterized protein</fullName>
    </submittedName>
</protein>
<keyword evidence="2" id="KW-1185">Reference proteome</keyword>
<organism evidence="1 2">
    <name type="scientific">Rufibacter quisquiliarum</name>
    <dbReference type="NCBI Taxonomy" id="1549639"/>
    <lineage>
        <taxon>Bacteria</taxon>
        <taxon>Pseudomonadati</taxon>
        <taxon>Bacteroidota</taxon>
        <taxon>Cytophagia</taxon>
        <taxon>Cytophagales</taxon>
        <taxon>Hymenobacteraceae</taxon>
        <taxon>Rufibacter</taxon>
    </lineage>
</organism>
<gene>
    <name evidence="1" type="ORF">FHS90_004029</name>
</gene>
<evidence type="ECO:0000313" key="1">
    <source>
        <dbReference type="EMBL" id="MBA9079294.1"/>
    </source>
</evidence>
<evidence type="ECO:0000313" key="2">
    <source>
        <dbReference type="Proteomes" id="UP000563094"/>
    </source>
</evidence>
<dbReference type="AlphaFoldDB" id="A0A839GI18"/>
<sequence length="596" mass="63602">MKKIFNHFWCTLATLCLVLGACKEDDLPEVNREPFFSPNGDIALMQVKLGAPGNSLEGGYLDLATGTVYQEAAVGAQEGKVDLLFAKSSSGAVNLMVPASAGLEGWDFRNRGTLMKLRSTSSEELAMFNSLKTSGALETAYTTTQQTLATRTGYVAEEDGPSDRVLNVVAGDLILYKSLEENRQIIAIGRAVTVSTGNSGALTIDFKVAQNIKGATPAVQPDPATDYKKLELMLGSQTNAYLGNNLDFFTGKALVDAEASAAPGSVDLLLANSSTFGFNLMTPGGPGVIAFGGSSETKVLGWGTRNNGELIKLTSPIAQELQLLTDIQTASQIETTYNALKATAASRPNYNATNDGASDRIRSIEPGDLILYKSLTPGRKIYAVGRAVNLARGNAGSMVLQMKVSAELVNVPPPPVSDITTYQVTWGGQSNTSLGYFLDLKTGNVYNNTTSPANADKIDLFNAFGATTGVNFYTPGVAQTAFGAIETLIKTWPTRNNGNMVKLRNTTPEEREAFDALEFNQEIEAAYDQAQASVTSRAGYVALEDGPTNTRLRKLVANDIVYFRSASRNFTAAILVQDAEQSSTGTITLVVKVKKD</sequence>
<dbReference type="EMBL" id="JACJIQ010000020">
    <property type="protein sequence ID" value="MBA9079294.1"/>
    <property type="molecule type" value="Genomic_DNA"/>
</dbReference>
<name>A0A839GI18_9BACT</name>
<reference evidence="1 2" key="1">
    <citation type="submission" date="2020-08" db="EMBL/GenBank/DDBJ databases">
        <title>Genomic Encyclopedia of Type Strains, Phase IV (KMG-IV): sequencing the most valuable type-strain genomes for metagenomic binning, comparative biology and taxonomic classification.</title>
        <authorList>
            <person name="Goeker M."/>
        </authorList>
    </citation>
    <scope>NUCLEOTIDE SEQUENCE [LARGE SCALE GENOMIC DNA]</scope>
    <source>
        <strain evidence="1 2">DSM 29854</strain>
    </source>
</reference>
<dbReference type="RefSeq" id="WP_182514232.1">
    <property type="nucleotide sequence ID" value="NZ_JACJIQ010000020.1"/>
</dbReference>
<accession>A0A839GI18</accession>
<dbReference type="PROSITE" id="PS51257">
    <property type="entry name" value="PROKAR_LIPOPROTEIN"/>
    <property type="match status" value="1"/>
</dbReference>